<dbReference type="EMBL" id="FXTU01000002">
    <property type="protein sequence ID" value="SMP13264.1"/>
    <property type="molecule type" value="Genomic_DNA"/>
</dbReference>
<evidence type="ECO:0000313" key="2">
    <source>
        <dbReference type="EMBL" id="SMP13264.1"/>
    </source>
</evidence>
<dbReference type="Proteomes" id="UP001157946">
    <property type="component" value="Unassembled WGS sequence"/>
</dbReference>
<dbReference type="GO" id="GO:0006508">
    <property type="term" value="P:proteolysis"/>
    <property type="evidence" value="ECO:0007669"/>
    <property type="project" value="UniProtKB-KW"/>
</dbReference>
<keyword evidence="2" id="KW-0645">Protease</keyword>
<feature type="transmembrane region" description="Helical" evidence="1">
    <location>
        <begin position="230"/>
        <end position="248"/>
    </location>
</feature>
<feature type="transmembrane region" description="Helical" evidence="1">
    <location>
        <begin position="92"/>
        <end position="112"/>
    </location>
</feature>
<feature type="transmembrane region" description="Helical" evidence="1">
    <location>
        <begin position="38"/>
        <end position="56"/>
    </location>
</feature>
<sequence>MAEPFQRWAMGRWELIAGKWRNWLERHPRVVRRVRKTYVFFSWLALLLSILCWIFIPETRKALIQLIWSYYVLWQFWFIARSKTLTWTTYARFFTIGAWIIGPLTAVIIWGVHGMVSGDASSSISDNWSEDVLGPIVEELAKLLPLMVFLLFSKRAKSFSVTDYLLVGAATGVGFDFIEEVVRRWGERVYDDSIFGVIGDFFNNSEQVWAWDVLFPGYVINGDVLSPGHYVWTGFVTLTIGFVARFRAKWGKKVYLIPLAILAWAMFDHGAYNATIDGDLPPALELVHEWTGQGHYYKTMLIVCFGLAILLDYRALNKSRYSLPLLPNEKVIEPISEVIFLLQSMWCGPKAWGNMMSFLRERRHTGKSSIK</sequence>
<dbReference type="RefSeq" id="WP_284724093.1">
    <property type="nucleotide sequence ID" value="NZ_FXTU01000002.1"/>
</dbReference>
<accession>A0AA45WMC4</accession>
<proteinExistence type="predicted"/>
<keyword evidence="1" id="KW-0472">Membrane</keyword>
<dbReference type="InterPro" id="IPR026898">
    <property type="entry name" value="PrsW"/>
</dbReference>
<protein>
    <submittedName>
        <fullName evidence="2">Protease prsW family protein</fullName>
    </submittedName>
</protein>
<gene>
    <name evidence="2" type="ORF">SAMN06265361_102452</name>
</gene>
<dbReference type="GO" id="GO:0008233">
    <property type="term" value="F:peptidase activity"/>
    <property type="evidence" value="ECO:0007669"/>
    <property type="project" value="UniProtKB-KW"/>
</dbReference>
<keyword evidence="1" id="KW-1133">Transmembrane helix</keyword>
<organism evidence="2 3">
    <name type="scientific">Laceyella tengchongensis</name>
    <dbReference type="NCBI Taxonomy" id="574699"/>
    <lineage>
        <taxon>Bacteria</taxon>
        <taxon>Bacillati</taxon>
        <taxon>Bacillota</taxon>
        <taxon>Bacilli</taxon>
        <taxon>Bacillales</taxon>
        <taxon>Thermoactinomycetaceae</taxon>
        <taxon>Laceyella</taxon>
    </lineage>
</organism>
<dbReference type="AlphaFoldDB" id="A0AA45WMC4"/>
<name>A0AA45WMC4_9BACL</name>
<evidence type="ECO:0000313" key="3">
    <source>
        <dbReference type="Proteomes" id="UP001157946"/>
    </source>
</evidence>
<feature type="transmembrane region" description="Helical" evidence="1">
    <location>
        <begin position="62"/>
        <end position="80"/>
    </location>
</feature>
<keyword evidence="2" id="KW-0378">Hydrolase</keyword>
<keyword evidence="3" id="KW-1185">Reference proteome</keyword>
<feature type="transmembrane region" description="Helical" evidence="1">
    <location>
        <begin position="255"/>
        <end position="275"/>
    </location>
</feature>
<evidence type="ECO:0000256" key="1">
    <source>
        <dbReference type="SAM" id="Phobius"/>
    </source>
</evidence>
<reference evidence="2" key="1">
    <citation type="submission" date="2017-05" db="EMBL/GenBank/DDBJ databases">
        <authorList>
            <person name="Varghese N."/>
            <person name="Submissions S."/>
        </authorList>
    </citation>
    <scope>NUCLEOTIDE SEQUENCE</scope>
    <source>
        <strain evidence="2">DSM 45262</strain>
    </source>
</reference>
<dbReference type="Pfam" id="PF13367">
    <property type="entry name" value="PrsW-protease"/>
    <property type="match status" value="1"/>
</dbReference>
<keyword evidence="1" id="KW-0812">Transmembrane</keyword>
<comment type="caution">
    <text evidence="2">The sequence shown here is derived from an EMBL/GenBank/DDBJ whole genome shotgun (WGS) entry which is preliminary data.</text>
</comment>
<feature type="transmembrane region" description="Helical" evidence="1">
    <location>
        <begin position="295"/>
        <end position="313"/>
    </location>
</feature>